<comment type="caution">
    <text evidence="1">The sequence shown here is derived from an EMBL/GenBank/DDBJ whole genome shotgun (WGS) entry which is preliminary data.</text>
</comment>
<dbReference type="AlphaFoldDB" id="A0A9W7EYZ6"/>
<gene>
    <name evidence="1" type="ORF">TrST_g10690</name>
</gene>
<dbReference type="Proteomes" id="UP001165085">
    <property type="component" value="Unassembled WGS sequence"/>
</dbReference>
<sequence>MEGSRDGTKMPSQVFNGKVVSNEDGAYLIRYDDGDEERWNNDELYDGVQLARLQRGVGTGSHWEGLRR</sequence>
<protein>
    <recommendedName>
        <fullName evidence="3">Tudor domain-containing protein</fullName>
    </recommendedName>
</protein>
<keyword evidence="2" id="KW-1185">Reference proteome</keyword>
<dbReference type="OrthoDB" id="10640301at2759"/>
<reference evidence="2" key="1">
    <citation type="journal article" date="2023" name="Commun. Biol.">
        <title>Genome analysis of Parmales, the sister group of diatoms, reveals the evolutionary specialization of diatoms from phago-mixotrophs to photoautotrophs.</title>
        <authorList>
            <person name="Ban H."/>
            <person name="Sato S."/>
            <person name="Yoshikawa S."/>
            <person name="Yamada K."/>
            <person name="Nakamura Y."/>
            <person name="Ichinomiya M."/>
            <person name="Sato N."/>
            <person name="Blanc-Mathieu R."/>
            <person name="Endo H."/>
            <person name="Kuwata A."/>
            <person name="Ogata H."/>
        </authorList>
    </citation>
    <scope>NUCLEOTIDE SEQUENCE [LARGE SCALE GENOMIC DNA]</scope>
    <source>
        <strain evidence="2">NIES 3701</strain>
    </source>
</reference>
<evidence type="ECO:0008006" key="3">
    <source>
        <dbReference type="Google" id="ProtNLM"/>
    </source>
</evidence>
<organism evidence="1 2">
    <name type="scientific">Triparma strigata</name>
    <dbReference type="NCBI Taxonomy" id="1606541"/>
    <lineage>
        <taxon>Eukaryota</taxon>
        <taxon>Sar</taxon>
        <taxon>Stramenopiles</taxon>
        <taxon>Ochrophyta</taxon>
        <taxon>Bolidophyceae</taxon>
        <taxon>Parmales</taxon>
        <taxon>Triparmaceae</taxon>
        <taxon>Triparma</taxon>
    </lineage>
</organism>
<evidence type="ECO:0000313" key="1">
    <source>
        <dbReference type="EMBL" id="GMH97654.1"/>
    </source>
</evidence>
<evidence type="ECO:0000313" key="2">
    <source>
        <dbReference type="Proteomes" id="UP001165085"/>
    </source>
</evidence>
<proteinExistence type="predicted"/>
<accession>A0A9W7EYZ6</accession>
<dbReference type="Gene3D" id="2.30.30.140">
    <property type="match status" value="1"/>
</dbReference>
<name>A0A9W7EYZ6_9STRA</name>
<dbReference type="EMBL" id="BRXY01000499">
    <property type="protein sequence ID" value="GMH97654.1"/>
    <property type="molecule type" value="Genomic_DNA"/>
</dbReference>